<dbReference type="InterPro" id="IPR014044">
    <property type="entry name" value="CAP_dom"/>
</dbReference>
<evidence type="ECO:0000256" key="1">
    <source>
        <dbReference type="SAM" id="MobiDB-lite"/>
    </source>
</evidence>
<dbReference type="Pfam" id="PF00188">
    <property type="entry name" value="CAP"/>
    <property type="match status" value="1"/>
</dbReference>
<reference evidence="3" key="1">
    <citation type="submission" date="2020-01" db="EMBL/GenBank/DDBJ databases">
        <authorList>
            <person name="Meier V. D."/>
            <person name="Meier V D."/>
        </authorList>
    </citation>
    <scope>NUCLEOTIDE SEQUENCE</scope>
    <source>
        <strain evidence="3">HLG_WM_MAG_07</strain>
    </source>
</reference>
<dbReference type="AlphaFoldDB" id="A0A6S6TNE1"/>
<gene>
    <name evidence="3" type="ORF">HELGO_WM16900</name>
</gene>
<feature type="domain" description="SCP" evidence="2">
    <location>
        <begin position="108"/>
        <end position="228"/>
    </location>
</feature>
<feature type="region of interest" description="Disordered" evidence="1">
    <location>
        <begin position="608"/>
        <end position="630"/>
    </location>
</feature>
<evidence type="ECO:0000313" key="3">
    <source>
        <dbReference type="EMBL" id="CAA6816419.1"/>
    </source>
</evidence>
<sequence>MCGSSIARSVSMTNSSTINHDDILKTSLNHSLDELTHYKKSGESSMYEQLVPTTNTGNWTIETSNRQLVRAFYNSVFLASLNTPIEWTGDYASCKPGTTSSKFKNSVLTRVNYFRAMVGVPANITLDPALSAKAQQAAFMMSRNKTLSHYPPNTWNCYTTDGHEAASKSNLSLGNYGWNAIASQMRDNGPNNTTVGHRRWIILPQLQKIGTGDVPSGSGNSTANALWVFDGNSHSERPTTRDHFVAWPTKGFNPYQVVPARWSFSYPNADFSNTTVTMSQNGSDVPVTVETLVNNLGENTIVWRPHDKEASGTWPQPDNDSRYTVSISNVMINGTYQDFEYPVTVFDPATGLSGEEKAIISGDATPNAGVATSYIFNTTAIAENYLLRIMEIADANKTHDAEDKGASIVDGTGDNYSLISSSSGVNGSSVYLLAPSLTTQYVELPETYVIAPNSEISFESKLGYAFPNQTAAMQISTDDGTSWSNIYSISGVSSDFTPLETSFSQHTASLSKYEGKLAKFRASFLASGRRYDSTSAIVSFLIDNIQVSNAKEVTVDSVQNIGDSTTFSLTPERGKNYALSVSGMPWDGYPGMEWWPLLYVSTAQSNEAPTATNNSDSALRQRNPNTKITF</sequence>
<organism evidence="3">
    <name type="scientific">uncultured Thiotrichaceae bacterium</name>
    <dbReference type="NCBI Taxonomy" id="298394"/>
    <lineage>
        <taxon>Bacteria</taxon>
        <taxon>Pseudomonadati</taxon>
        <taxon>Pseudomonadota</taxon>
        <taxon>Gammaproteobacteria</taxon>
        <taxon>Thiotrichales</taxon>
        <taxon>Thiotrichaceae</taxon>
        <taxon>environmental samples</taxon>
    </lineage>
</organism>
<evidence type="ECO:0000259" key="2">
    <source>
        <dbReference type="Pfam" id="PF00188"/>
    </source>
</evidence>
<dbReference type="InterPro" id="IPR035940">
    <property type="entry name" value="CAP_sf"/>
</dbReference>
<proteinExistence type="predicted"/>
<dbReference type="Gene3D" id="3.40.33.10">
    <property type="entry name" value="CAP"/>
    <property type="match status" value="1"/>
</dbReference>
<accession>A0A6S6TNE1</accession>
<dbReference type="EMBL" id="CACVAY010000075">
    <property type="protein sequence ID" value="CAA6816419.1"/>
    <property type="molecule type" value="Genomic_DNA"/>
</dbReference>
<dbReference type="SUPFAM" id="SSF55797">
    <property type="entry name" value="PR-1-like"/>
    <property type="match status" value="1"/>
</dbReference>
<name>A0A6S6TNE1_9GAMM</name>
<protein>
    <submittedName>
        <fullName evidence="3">Cysteine-rich secretory protein family protein</fullName>
    </submittedName>
</protein>